<evidence type="ECO:0000313" key="12">
    <source>
        <dbReference type="Proteomes" id="UP000674938"/>
    </source>
</evidence>
<dbReference type="PANTHER" id="PTHR32502:SF5">
    <property type="entry name" value="N-ACETYLGALACTOSAMINE PERMEASE IID COMPONENT-RELATED"/>
    <property type="match status" value="1"/>
</dbReference>
<keyword evidence="2" id="KW-0813">Transport</keyword>
<evidence type="ECO:0000256" key="6">
    <source>
        <dbReference type="ARBA" id="ARBA00022692"/>
    </source>
</evidence>
<protein>
    <submittedName>
        <fullName evidence="11">PTS system mannose/fructose/sorbose family transporter subunit IID</fullName>
    </submittedName>
</protein>
<evidence type="ECO:0000256" key="9">
    <source>
        <dbReference type="SAM" id="MobiDB-lite"/>
    </source>
</evidence>
<evidence type="ECO:0000313" key="11">
    <source>
        <dbReference type="EMBL" id="MBP1042546.1"/>
    </source>
</evidence>
<dbReference type="Pfam" id="PF03613">
    <property type="entry name" value="EIID-AGA"/>
    <property type="match status" value="1"/>
</dbReference>
<dbReference type="InterPro" id="IPR050303">
    <property type="entry name" value="GatZ_KbaZ_carbometab"/>
</dbReference>
<dbReference type="GO" id="GO:0009401">
    <property type="term" value="P:phosphoenolpyruvate-dependent sugar phosphotransferase system"/>
    <property type="evidence" value="ECO:0007669"/>
    <property type="project" value="UniProtKB-KW"/>
</dbReference>
<feature type="region of interest" description="Disordered" evidence="9">
    <location>
        <begin position="1"/>
        <end position="23"/>
    </location>
</feature>
<evidence type="ECO:0000256" key="5">
    <source>
        <dbReference type="ARBA" id="ARBA00022683"/>
    </source>
</evidence>
<keyword evidence="5" id="KW-0598">Phosphotransferase system</keyword>
<reference evidence="11" key="1">
    <citation type="submission" date="2020-12" db="EMBL/GenBank/DDBJ databases">
        <title>Vagococcus allomyrinae sp. nov. and Enterococcus lavae sp. nov., isolated from the larvae of Allomyrina dichotoma.</title>
        <authorList>
            <person name="Lee S.D."/>
        </authorList>
    </citation>
    <scope>NUCLEOTIDE SEQUENCE</scope>
    <source>
        <strain evidence="11">BWB3-3</strain>
    </source>
</reference>
<keyword evidence="3" id="KW-1003">Cell membrane</keyword>
<comment type="caution">
    <text evidence="11">The sequence shown here is derived from an EMBL/GenBank/DDBJ whole genome shotgun (WGS) entry which is preliminary data.</text>
</comment>
<evidence type="ECO:0000256" key="7">
    <source>
        <dbReference type="ARBA" id="ARBA00022989"/>
    </source>
</evidence>
<evidence type="ECO:0000256" key="2">
    <source>
        <dbReference type="ARBA" id="ARBA00022448"/>
    </source>
</evidence>
<feature type="transmembrane region" description="Helical" evidence="10">
    <location>
        <begin position="280"/>
        <end position="298"/>
    </location>
</feature>
<dbReference type="AlphaFoldDB" id="A0A940PFF2"/>
<accession>A0A940PFF2</accession>
<feature type="transmembrane region" description="Helical" evidence="10">
    <location>
        <begin position="250"/>
        <end position="268"/>
    </location>
</feature>
<dbReference type="EMBL" id="JAEEGA010000011">
    <property type="protein sequence ID" value="MBP1042546.1"/>
    <property type="molecule type" value="Genomic_DNA"/>
</dbReference>
<dbReference type="Proteomes" id="UP000674938">
    <property type="component" value="Unassembled WGS sequence"/>
</dbReference>
<dbReference type="InterPro" id="IPR004704">
    <property type="entry name" value="PTS_IID_man"/>
</dbReference>
<keyword evidence="6 10" id="KW-0812">Transmembrane</keyword>
<feature type="transmembrane region" description="Helical" evidence="10">
    <location>
        <begin position="210"/>
        <end position="230"/>
    </location>
</feature>
<keyword evidence="7 10" id="KW-1133">Transmembrane helix</keyword>
<keyword evidence="4" id="KW-0762">Sugar transport</keyword>
<keyword evidence="8 10" id="KW-0472">Membrane</keyword>
<proteinExistence type="predicted"/>
<dbReference type="PROSITE" id="PS51108">
    <property type="entry name" value="PTS_EIID"/>
    <property type="match status" value="1"/>
</dbReference>
<evidence type="ECO:0000256" key="10">
    <source>
        <dbReference type="SAM" id="Phobius"/>
    </source>
</evidence>
<comment type="subcellular location">
    <subcellularLocation>
        <location evidence="1">Cell membrane</location>
        <topology evidence="1">Multi-pass membrane protein</topology>
    </subcellularLocation>
</comment>
<feature type="transmembrane region" description="Helical" evidence="10">
    <location>
        <begin position="169"/>
        <end position="189"/>
    </location>
</feature>
<dbReference type="GO" id="GO:0005886">
    <property type="term" value="C:plasma membrane"/>
    <property type="evidence" value="ECO:0007669"/>
    <property type="project" value="UniProtKB-SubCell"/>
</dbReference>
<evidence type="ECO:0000256" key="1">
    <source>
        <dbReference type="ARBA" id="ARBA00004651"/>
    </source>
</evidence>
<evidence type="ECO:0000256" key="3">
    <source>
        <dbReference type="ARBA" id="ARBA00022475"/>
    </source>
</evidence>
<dbReference type="PANTHER" id="PTHR32502">
    <property type="entry name" value="N-ACETYLGALACTOSAMINE PERMEASE II COMPONENT-RELATED"/>
    <property type="match status" value="1"/>
</dbReference>
<sequence>MYLQFKKKEEKNETQIIDDEPPAPIAKSSGLITRSDLIRSSIIWGFHAQGAYNYERMQGIGFAHAMTPFFKKFYQEESVEMSQALQRHTGFYNTSNQFAAAVTGLIGAMEEQKYLGAEGMDEEAITAVKTSLMGPLAGIGDTVMQGILTPLLLSFFIGMSRGGNVLGPILYLISMTVIVLGINHFSFMLGYKKGSEAILTLLEGGLINRFIDGAKVMGCIVIGGLVASYVTVKTGIIIPGNTPFNLQEQFFDVILPGAIPLLLTLGCYKLIDKGLSTTKVMLLLIIVGIIGSLTTILAV</sequence>
<evidence type="ECO:0000256" key="8">
    <source>
        <dbReference type="ARBA" id="ARBA00023136"/>
    </source>
</evidence>
<feature type="compositionally biased region" description="Basic and acidic residues" evidence="9">
    <location>
        <begin position="1"/>
        <end position="13"/>
    </location>
</feature>
<name>A0A940PFF2_9ENTE</name>
<evidence type="ECO:0000256" key="4">
    <source>
        <dbReference type="ARBA" id="ARBA00022597"/>
    </source>
</evidence>
<organism evidence="11 12">
    <name type="scientific">Vagococcus allomyrinae</name>
    <dbReference type="NCBI Taxonomy" id="2794353"/>
    <lineage>
        <taxon>Bacteria</taxon>
        <taxon>Bacillati</taxon>
        <taxon>Bacillota</taxon>
        <taxon>Bacilli</taxon>
        <taxon>Lactobacillales</taxon>
        <taxon>Enterococcaceae</taxon>
        <taxon>Vagococcus</taxon>
    </lineage>
</organism>
<gene>
    <name evidence="11" type="ORF">I6N95_16130</name>
</gene>
<keyword evidence="12" id="KW-1185">Reference proteome</keyword>